<keyword evidence="6 9" id="KW-0378">Hydrolase</keyword>
<dbReference type="GO" id="GO:0005576">
    <property type="term" value="C:extracellular region"/>
    <property type="evidence" value="ECO:0007669"/>
    <property type="project" value="UniProtKB-SubCell"/>
</dbReference>
<evidence type="ECO:0000259" key="12">
    <source>
        <dbReference type="Pfam" id="PF00082"/>
    </source>
</evidence>
<organism evidence="14 15">
    <name type="scientific">Xanthomonas translucens pv. translucens DSM 18974</name>
    <dbReference type="NCBI Taxonomy" id="1261556"/>
    <lineage>
        <taxon>Bacteria</taxon>
        <taxon>Pseudomonadati</taxon>
        <taxon>Pseudomonadota</taxon>
        <taxon>Gammaproteobacteria</taxon>
        <taxon>Lysobacterales</taxon>
        <taxon>Lysobacteraceae</taxon>
        <taxon>Xanthomonas</taxon>
        <taxon>Xanthomonas translucens group</taxon>
    </lineage>
</organism>
<keyword evidence="3" id="KW-0964">Secreted</keyword>
<dbReference type="GO" id="GO:0006508">
    <property type="term" value="P:proteolysis"/>
    <property type="evidence" value="ECO:0007669"/>
    <property type="project" value="UniProtKB-KW"/>
</dbReference>
<accession>A0A1C3TTY1</accession>
<dbReference type="CDD" id="cd07496">
    <property type="entry name" value="Peptidases_S8_13"/>
    <property type="match status" value="1"/>
</dbReference>
<dbReference type="InterPro" id="IPR050131">
    <property type="entry name" value="Peptidase_S8_subtilisin-like"/>
</dbReference>
<evidence type="ECO:0000259" key="13">
    <source>
        <dbReference type="Pfam" id="PF04151"/>
    </source>
</evidence>
<dbReference type="Gene3D" id="2.60.120.380">
    <property type="match status" value="1"/>
</dbReference>
<dbReference type="InterPro" id="IPR023827">
    <property type="entry name" value="Peptidase_S8_Asp-AS"/>
</dbReference>
<protein>
    <submittedName>
        <fullName evidence="14">Conserved hypothetical secreted protein</fullName>
    </submittedName>
</protein>
<reference evidence="15" key="1">
    <citation type="submission" date="2016-07" db="EMBL/GenBank/DDBJ databases">
        <authorList>
            <person name="Jaenicke Sebastian"/>
        </authorList>
    </citation>
    <scope>NUCLEOTIDE SEQUENCE [LARGE SCALE GENOMIC DNA]</scope>
</reference>
<comment type="similarity">
    <text evidence="2 9 10">Belongs to the peptidase S8 family.</text>
</comment>
<evidence type="ECO:0000256" key="10">
    <source>
        <dbReference type="RuleBase" id="RU003355"/>
    </source>
</evidence>
<name>A0A1C3TTY1_XANCT</name>
<keyword evidence="5 11" id="KW-0732">Signal</keyword>
<comment type="subcellular location">
    <subcellularLocation>
        <location evidence="1">Secreted</location>
    </subcellularLocation>
</comment>
<dbReference type="EMBL" id="LT604072">
    <property type="protein sequence ID" value="SCB06656.1"/>
    <property type="molecule type" value="Genomic_DNA"/>
</dbReference>
<feature type="domain" description="Peptidase C-terminal archaeal/bacterial" evidence="13">
    <location>
        <begin position="554"/>
        <end position="618"/>
    </location>
</feature>
<evidence type="ECO:0000256" key="6">
    <source>
        <dbReference type="ARBA" id="ARBA00022801"/>
    </source>
</evidence>
<dbReference type="RefSeq" id="WP_003476634.1">
    <property type="nucleotide sequence ID" value="NZ_LT604072.1"/>
</dbReference>
<evidence type="ECO:0000256" key="7">
    <source>
        <dbReference type="ARBA" id="ARBA00022825"/>
    </source>
</evidence>
<evidence type="ECO:0000256" key="8">
    <source>
        <dbReference type="ARBA" id="ARBA00023145"/>
    </source>
</evidence>
<dbReference type="Gene3D" id="3.40.50.200">
    <property type="entry name" value="Peptidase S8/S53 domain"/>
    <property type="match status" value="1"/>
</dbReference>
<dbReference type="GO" id="GO:0004252">
    <property type="term" value="F:serine-type endopeptidase activity"/>
    <property type="evidence" value="ECO:0007669"/>
    <property type="project" value="UniProtKB-UniRule"/>
</dbReference>
<keyword evidence="7 9" id="KW-0720">Serine protease</keyword>
<dbReference type="InterPro" id="IPR023828">
    <property type="entry name" value="Peptidase_S8_Ser-AS"/>
</dbReference>
<keyword evidence="8" id="KW-0865">Zymogen</keyword>
<dbReference type="PATRIC" id="fig|1261556.5.peg.4165"/>
<evidence type="ECO:0000256" key="11">
    <source>
        <dbReference type="SAM" id="SignalP"/>
    </source>
</evidence>
<dbReference type="PANTHER" id="PTHR43806:SF11">
    <property type="entry name" value="CEREVISIN-RELATED"/>
    <property type="match status" value="1"/>
</dbReference>
<evidence type="ECO:0000256" key="2">
    <source>
        <dbReference type="ARBA" id="ARBA00011073"/>
    </source>
</evidence>
<evidence type="ECO:0000256" key="1">
    <source>
        <dbReference type="ARBA" id="ARBA00004613"/>
    </source>
</evidence>
<keyword evidence="4 9" id="KW-0645">Protease</keyword>
<dbReference type="InterPro" id="IPR000209">
    <property type="entry name" value="Peptidase_S8/S53_dom"/>
</dbReference>
<dbReference type="PRINTS" id="PR00723">
    <property type="entry name" value="SUBTILISIN"/>
</dbReference>
<evidence type="ECO:0000256" key="9">
    <source>
        <dbReference type="PROSITE-ProRule" id="PRU01240"/>
    </source>
</evidence>
<evidence type="ECO:0000256" key="4">
    <source>
        <dbReference type="ARBA" id="ARBA00022670"/>
    </source>
</evidence>
<dbReference type="AlphaFoldDB" id="A0A1C3TTY1"/>
<proteinExistence type="inferred from homology"/>
<dbReference type="PROSITE" id="PS00138">
    <property type="entry name" value="SUBTILASE_SER"/>
    <property type="match status" value="1"/>
</dbReference>
<gene>
    <name evidence="14" type="ORF">BN444_01570</name>
</gene>
<feature type="active site" description="Charge relay system" evidence="9">
    <location>
        <position position="205"/>
    </location>
</feature>
<feature type="active site" description="Charge relay system" evidence="9">
    <location>
        <position position="457"/>
    </location>
</feature>
<evidence type="ECO:0000313" key="15">
    <source>
        <dbReference type="Proteomes" id="UP000093071"/>
    </source>
</evidence>
<dbReference type="Proteomes" id="UP000093071">
    <property type="component" value="Chromosome I"/>
</dbReference>
<evidence type="ECO:0000256" key="5">
    <source>
        <dbReference type="ARBA" id="ARBA00022729"/>
    </source>
</evidence>
<feature type="signal peptide" evidence="11">
    <location>
        <begin position="1"/>
        <end position="22"/>
    </location>
</feature>
<dbReference type="InterPro" id="IPR007280">
    <property type="entry name" value="Peptidase_C_arc/bac"/>
</dbReference>
<dbReference type="Pfam" id="PF00082">
    <property type="entry name" value="Peptidase_S8"/>
    <property type="match status" value="1"/>
</dbReference>
<evidence type="ECO:0000313" key="14">
    <source>
        <dbReference type="EMBL" id="SCB06656.1"/>
    </source>
</evidence>
<sequence length="631" mass="64500">MISSDKLAAALAAALAVGSAHAATPTIGLGGVHDAVAQSTQTANPGQRFIVKTVATGNQARRLLDGTLSSAVSRSSLQQATAASSDLPARGAVSAKVLREMAVPGWHVVQTSRPLNESERDAFVAELKADPSVVSVQVDRLYQRLDEPSVALPRAAATATGAATAPNDPAYAKLQWNFHDPVGGVNAEQAWTRSTGKGVVVAVVDTGVAKDNPDLAANVLPGYDMISDHRISRRDKDGRAAGGFDLGDWVDVDYCKPLQGGTGNPAHASSWHGSHVSGTIAQVTNNNLATAGLAHDAKILPVRVLGACGGFSSDIADGMLWAAGLPVDGLPTNPNPAEVINMSLGSDGPVSCPQLYQDAIDKINAAGSIIVVAAGNSNADASTYTMASCNGVISVGATRINGGRASYSSYGTRVDIAAPGGGESVDGNPNGYIFQVVNGSTQGPTGDWKIGGMAGTSMASPHVAAAVAMVQSVVKTPLTWSSMRDLLRASARPFPVAIPTSTPIGAGILDIDMLLQMATTPPCNPSDTSCVPPTKTLSNKSELRGLGSQGGDGLYSFQAEAGKPVTFMTFGGTGNVALYAAAGKAPTSSSYDARSVRAGTTQTIRITPSSAGTYYLRMSGSYGGLTLVVRQ</sequence>
<dbReference type="InterPro" id="IPR015500">
    <property type="entry name" value="Peptidase_S8_subtilisin-rel"/>
</dbReference>
<dbReference type="InterPro" id="IPR034176">
    <property type="entry name" value="Peptidases_S8_13"/>
</dbReference>
<dbReference type="PANTHER" id="PTHR43806">
    <property type="entry name" value="PEPTIDASE S8"/>
    <property type="match status" value="1"/>
</dbReference>
<evidence type="ECO:0000256" key="3">
    <source>
        <dbReference type="ARBA" id="ARBA00022525"/>
    </source>
</evidence>
<feature type="active site" description="Charge relay system" evidence="9">
    <location>
        <position position="272"/>
    </location>
</feature>
<feature type="domain" description="Peptidase S8/S53" evidence="12">
    <location>
        <begin position="196"/>
        <end position="491"/>
    </location>
</feature>
<dbReference type="PROSITE" id="PS51892">
    <property type="entry name" value="SUBTILASE"/>
    <property type="match status" value="1"/>
</dbReference>
<dbReference type="Pfam" id="PF04151">
    <property type="entry name" value="PPC"/>
    <property type="match status" value="1"/>
</dbReference>
<feature type="chain" id="PRO_5008682360" evidence="11">
    <location>
        <begin position="23"/>
        <end position="631"/>
    </location>
</feature>
<dbReference type="SUPFAM" id="SSF52743">
    <property type="entry name" value="Subtilisin-like"/>
    <property type="match status" value="1"/>
</dbReference>
<dbReference type="InterPro" id="IPR036852">
    <property type="entry name" value="Peptidase_S8/S53_dom_sf"/>
</dbReference>
<dbReference type="PROSITE" id="PS00136">
    <property type="entry name" value="SUBTILASE_ASP"/>
    <property type="match status" value="1"/>
</dbReference>
<dbReference type="FunFam" id="3.40.50.200:FF:000022">
    <property type="entry name" value="Extracellular protease"/>
    <property type="match status" value="1"/>
</dbReference>